<proteinExistence type="inferred from homology"/>
<evidence type="ECO:0000256" key="4">
    <source>
        <dbReference type="ARBA" id="ARBA00022519"/>
    </source>
</evidence>
<dbReference type="PANTHER" id="PTHR35011">
    <property type="entry name" value="2,3-DIKETO-L-GULONATE TRAP TRANSPORTER SMALL PERMEASE PROTEIN YIAM"/>
    <property type="match status" value="1"/>
</dbReference>
<gene>
    <name evidence="11" type="ORF">DPCES_3861</name>
</gene>
<keyword evidence="3" id="KW-1003">Cell membrane</keyword>
<dbReference type="EMBL" id="LK996017">
    <property type="protein sequence ID" value="CDX03747.1"/>
    <property type="molecule type" value="Genomic_DNA"/>
</dbReference>
<evidence type="ECO:0000256" key="2">
    <source>
        <dbReference type="ARBA" id="ARBA00022448"/>
    </source>
</evidence>
<evidence type="ECO:0000256" key="8">
    <source>
        <dbReference type="ARBA" id="ARBA00038436"/>
    </source>
</evidence>
<feature type="transmembrane region" description="Helical" evidence="9">
    <location>
        <begin position="140"/>
        <end position="159"/>
    </location>
</feature>
<keyword evidence="5 9" id="KW-0812">Transmembrane</keyword>
<dbReference type="PATRIC" id="fig|49338.4.peg.4152"/>
<feature type="transmembrane region" description="Helical" evidence="9">
    <location>
        <begin position="98"/>
        <end position="120"/>
    </location>
</feature>
<evidence type="ECO:0000256" key="6">
    <source>
        <dbReference type="ARBA" id="ARBA00022989"/>
    </source>
</evidence>
<evidence type="ECO:0000256" key="5">
    <source>
        <dbReference type="ARBA" id="ARBA00022692"/>
    </source>
</evidence>
<keyword evidence="7 9" id="KW-0472">Membrane</keyword>
<evidence type="ECO:0000259" key="10">
    <source>
        <dbReference type="Pfam" id="PF04290"/>
    </source>
</evidence>
<comment type="subcellular location">
    <subcellularLocation>
        <location evidence="1">Cell inner membrane</location>
        <topology evidence="1">Multi-pass membrane protein</topology>
    </subcellularLocation>
</comment>
<dbReference type="Pfam" id="PF04290">
    <property type="entry name" value="DctQ"/>
    <property type="match status" value="1"/>
</dbReference>
<evidence type="ECO:0000256" key="1">
    <source>
        <dbReference type="ARBA" id="ARBA00004429"/>
    </source>
</evidence>
<name>A0A098B5X1_DESHA</name>
<keyword evidence="2" id="KW-0813">Transport</keyword>
<feature type="domain" description="Tripartite ATP-independent periplasmic transporters DctQ component" evidence="10">
    <location>
        <begin position="37"/>
        <end position="163"/>
    </location>
</feature>
<reference evidence="11" key="1">
    <citation type="submission" date="2014-07" db="EMBL/GenBank/DDBJ databases">
        <authorList>
            <person name="Hornung V.Bastian."/>
        </authorList>
    </citation>
    <scope>NUCLEOTIDE SEQUENCE</scope>
    <source>
        <strain evidence="11">PCE-S</strain>
    </source>
</reference>
<organism evidence="11">
    <name type="scientific">Desulfitobacterium hafniense</name>
    <name type="common">Desulfitobacterium frappieri</name>
    <dbReference type="NCBI Taxonomy" id="49338"/>
    <lineage>
        <taxon>Bacteria</taxon>
        <taxon>Bacillati</taxon>
        <taxon>Bacillota</taxon>
        <taxon>Clostridia</taxon>
        <taxon>Eubacteriales</taxon>
        <taxon>Desulfitobacteriaceae</taxon>
        <taxon>Desulfitobacterium</taxon>
    </lineage>
</organism>
<dbReference type="InterPro" id="IPR007387">
    <property type="entry name" value="TRAP_DctQ"/>
</dbReference>
<evidence type="ECO:0000256" key="3">
    <source>
        <dbReference type="ARBA" id="ARBA00022475"/>
    </source>
</evidence>
<dbReference type="GO" id="GO:0015740">
    <property type="term" value="P:C4-dicarboxylate transport"/>
    <property type="evidence" value="ECO:0007669"/>
    <property type="project" value="TreeGrafter"/>
</dbReference>
<keyword evidence="4" id="KW-0997">Cell inner membrane</keyword>
<feature type="transmembrane region" description="Helical" evidence="9">
    <location>
        <begin position="60"/>
        <end position="77"/>
    </location>
</feature>
<dbReference type="InterPro" id="IPR055348">
    <property type="entry name" value="DctQ"/>
</dbReference>
<dbReference type="AlphaFoldDB" id="A0A098B5X1"/>
<protein>
    <submittedName>
        <fullName evidence="11">TRAP-type C4-dicarboxylate transport system, small permease component</fullName>
    </submittedName>
</protein>
<dbReference type="GO" id="GO:0005886">
    <property type="term" value="C:plasma membrane"/>
    <property type="evidence" value="ECO:0007669"/>
    <property type="project" value="UniProtKB-SubCell"/>
</dbReference>
<accession>A0A098B5X1</accession>
<evidence type="ECO:0000256" key="7">
    <source>
        <dbReference type="ARBA" id="ARBA00023136"/>
    </source>
</evidence>
<feature type="transmembrane region" description="Helical" evidence="9">
    <location>
        <begin position="28"/>
        <end position="48"/>
    </location>
</feature>
<dbReference type="PANTHER" id="PTHR35011:SF11">
    <property type="entry name" value="TRAP TRANSPORTER SMALL PERMEASE PROTEIN"/>
    <property type="match status" value="1"/>
</dbReference>
<evidence type="ECO:0000313" key="11">
    <source>
        <dbReference type="EMBL" id="CDX03747.1"/>
    </source>
</evidence>
<dbReference type="RefSeq" id="WP_011461222.1">
    <property type="nucleotide sequence ID" value="NZ_LK996017.1"/>
</dbReference>
<sequence>MGDTVKDSSRFQALISLDTIQTKLEKTVVSLGMISATLILFINILYSAVSGSTLPWAAEITQYIMVWVIFIGASLLMRSTGHVTMDLIARFIPKKTVLYLEIFIYAVVCAFLTYLVYIGWNMTLDVYSTGQTMTTLNASMVWVYLGFPVGVLLMAINALKLVVIKLRQAIGGEIN</sequence>
<keyword evidence="6 9" id="KW-1133">Transmembrane helix</keyword>
<comment type="similarity">
    <text evidence="8">Belongs to the TRAP transporter small permease family.</text>
</comment>
<dbReference type="GO" id="GO:0022857">
    <property type="term" value="F:transmembrane transporter activity"/>
    <property type="evidence" value="ECO:0007669"/>
    <property type="project" value="TreeGrafter"/>
</dbReference>
<evidence type="ECO:0000256" key="9">
    <source>
        <dbReference type="SAM" id="Phobius"/>
    </source>
</evidence>